<keyword evidence="5" id="KW-0378">Hydrolase</keyword>
<dbReference type="InterPro" id="IPR000242">
    <property type="entry name" value="PTP_cat"/>
</dbReference>
<evidence type="ECO:0000256" key="4">
    <source>
        <dbReference type="ARBA" id="ARBA00022490"/>
    </source>
</evidence>
<feature type="compositionally biased region" description="Polar residues" evidence="8">
    <location>
        <begin position="670"/>
        <end position="679"/>
    </location>
</feature>
<evidence type="ECO:0000256" key="1">
    <source>
        <dbReference type="ARBA" id="ARBA00004245"/>
    </source>
</evidence>
<dbReference type="Pfam" id="PF00373">
    <property type="entry name" value="FERM_M"/>
    <property type="match status" value="1"/>
</dbReference>
<dbReference type="Gene3D" id="3.10.20.90">
    <property type="entry name" value="Phosphatidylinositol 3-kinase Catalytic Subunit, Chain A, domain 1"/>
    <property type="match status" value="1"/>
</dbReference>
<evidence type="ECO:0000259" key="10">
    <source>
        <dbReference type="PROSITE" id="PS50056"/>
    </source>
</evidence>
<keyword evidence="12" id="KW-0675">Receptor</keyword>
<comment type="caution">
    <text evidence="12">The sequence shown here is derived from an EMBL/GenBank/DDBJ whole genome shotgun (WGS) entry which is preliminary data.</text>
</comment>
<evidence type="ECO:0000256" key="3">
    <source>
        <dbReference type="ARBA" id="ARBA00013064"/>
    </source>
</evidence>
<dbReference type="InterPro" id="IPR016130">
    <property type="entry name" value="Tyr_Pase_AS"/>
</dbReference>
<dbReference type="Pfam" id="PF09380">
    <property type="entry name" value="FERM_C"/>
    <property type="match status" value="1"/>
</dbReference>
<proteinExistence type="inferred from homology"/>
<dbReference type="FunFam" id="1.20.80.10:FF:000014">
    <property type="entry name" value="Tyrosine-protein phosphatase non-receptor type"/>
    <property type="match status" value="1"/>
</dbReference>
<dbReference type="PROSITE" id="PS50055">
    <property type="entry name" value="TYR_PHOSPHATASE_PTP"/>
    <property type="match status" value="1"/>
</dbReference>
<dbReference type="FunFam" id="3.10.20.90:FF:000039">
    <property type="entry name" value="Tyrosine-protein phosphatase non-receptor type"/>
    <property type="match status" value="1"/>
</dbReference>
<dbReference type="Gene3D" id="3.90.190.10">
    <property type="entry name" value="Protein tyrosine phosphatase superfamily"/>
    <property type="match status" value="1"/>
</dbReference>
<dbReference type="InterPro" id="IPR029071">
    <property type="entry name" value="Ubiquitin-like_domsf"/>
</dbReference>
<dbReference type="EC" id="3.1.3.48" evidence="3"/>
<dbReference type="CDD" id="cd14473">
    <property type="entry name" value="FERM_B-lobe"/>
    <property type="match status" value="1"/>
</dbReference>
<feature type="compositionally biased region" description="Pro residues" evidence="8">
    <location>
        <begin position="429"/>
        <end position="441"/>
    </location>
</feature>
<dbReference type="PRINTS" id="PR00935">
    <property type="entry name" value="BAND41"/>
</dbReference>
<dbReference type="InterPro" id="IPR014352">
    <property type="entry name" value="FERM/acyl-CoA-bd_prot_sf"/>
</dbReference>
<accession>A0A210PXK7</accession>
<dbReference type="EMBL" id="NEDP02005416">
    <property type="protein sequence ID" value="OWF41202.1"/>
    <property type="molecule type" value="Genomic_DNA"/>
</dbReference>
<dbReference type="SUPFAM" id="SSF50729">
    <property type="entry name" value="PH domain-like"/>
    <property type="match status" value="1"/>
</dbReference>
<evidence type="ECO:0000313" key="13">
    <source>
        <dbReference type="Proteomes" id="UP000242188"/>
    </source>
</evidence>
<dbReference type="Gene3D" id="2.30.29.30">
    <property type="entry name" value="Pleckstrin-homology domain (PH domain)/Phosphotyrosine-binding domain (PTB)"/>
    <property type="match status" value="1"/>
</dbReference>
<dbReference type="InterPro" id="IPR000299">
    <property type="entry name" value="FERM_domain"/>
</dbReference>
<feature type="compositionally biased region" description="Low complexity" evidence="8">
    <location>
        <begin position="343"/>
        <end position="367"/>
    </location>
</feature>
<keyword evidence="4" id="KW-0963">Cytoplasm</keyword>
<dbReference type="GO" id="GO:0005856">
    <property type="term" value="C:cytoskeleton"/>
    <property type="evidence" value="ECO:0007669"/>
    <property type="project" value="UniProtKB-SubCell"/>
</dbReference>
<evidence type="ECO:0000256" key="6">
    <source>
        <dbReference type="ARBA" id="ARBA00022912"/>
    </source>
</evidence>
<feature type="region of interest" description="Disordered" evidence="8">
    <location>
        <begin position="628"/>
        <end position="684"/>
    </location>
</feature>
<dbReference type="InterPro" id="IPR000387">
    <property type="entry name" value="Tyr_Pase_dom"/>
</dbReference>
<keyword evidence="6" id="KW-0904">Protein phosphatase</keyword>
<dbReference type="PANTHER" id="PTHR45706:SF1">
    <property type="entry name" value="PEZ, ISOFORM A"/>
    <property type="match status" value="1"/>
</dbReference>
<evidence type="ECO:0000256" key="8">
    <source>
        <dbReference type="SAM" id="MobiDB-lite"/>
    </source>
</evidence>
<dbReference type="PROSITE" id="PS50057">
    <property type="entry name" value="FERM_3"/>
    <property type="match status" value="1"/>
</dbReference>
<dbReference type="SUPFAM" id="SSF52799">
    <property type="entry name" value="(Phosphotyrosine protein) phosphatases II"/>
    <property type="match status" value="1"/>
</dbReference>
<feature type="region of interest" description="Disordered" evidence="8">
    <location>
        <begin position="876"/>
        <end position="1011"/>
    </location>
</feature>
<feature type="compositionally biased region" description="Polar residues" evidence="8">
    <location>
        <begin position="492"/>
        <end position="501"/>
    </location>
</feature>
<dbReference type="PRINTS" id="PR00700">
    <property type="entry name" value="PRTYPHPHTASE"/>
</dbReference>
<feature type="compositionally biased region" description="Basic and acidic residues" evidence="8">
    <location>
        <begin position="961"/>
        <end position="973"/>
    </location>
</feature>
<gene>
    <name evidence="12" type="ORF">KP79_PYT09845</name>
</gene>
<feature type="domain" description="Tyrosine specific protein phosphatases" evidence="10">
    <location>
        <begin position="1282"/>
        <end position="1361"/>
    </location>
</feature>
<dbReference type="InterPro" id="IPR029021">
    <property type="entry name" value="Prot-tyrosine_phosphatase-like"/>
</dbReference>
<dbReference type="InterPro" id="IPR018980">
    <property type="entry name" value="FERM_PH-like_C"/>
</dbReference>
<organism evidence="12 13">
    <name type="scientific">Mizuhopecten yessoensis</name>
    <name type="common">Japanese scallop</name>
    <name type="synonym">Patinopecten yessoensis</name>
    <dbReference type="NCBI Taxonomy" id="6573"/>
    <lineage>
        <taxon>Eukaryota</taxon>
        <taxon>Metazoa</taxon>
        <taxon>Spiralia</taxon>
        <taxon>Lophotrochozoa</taxon>
        <taxon>Mollusca</taxon>
        <taxon>Bivalvia</taxon>
        <taxon>Autobranchia</taxon>
        <taxon>Pteriomorphia</taxon>
        <taxon>Pectinida</taxon>
        <taxon>Pectinoidea</taxon>
        <taxon>Pectinidae</taxon>
        <taxon>Mizuhopecten</taxon>
    </lineage>
</organism>
<sequence length="1377" mass="155458">MPFGLRFKRTRRYEVSSKNVFVVGVSMLDNSFLECTLNSDSTGQECLDSIAQRIELAETQYFGLRYVTKKLQFHWVDLTKPLKKQIDKNAQAATAPRLYFGVMFYIPGAHRITDDAARYNYFLQLKMDIVEGRIPIVLDQVVRLAAFCLQAEFGDHDYDKNAQDYFKDNNLFPKTMCKDDTVMAEMMNETLSGYISLQGVHPFKAEMQYIKEIQMMDGYGMEYYTAKDEKGKELYLGTSYLGIFARYLDAQPAIFFRWSEIARLTQSKKTVEVDTSKSSCQYHMEDSETAKYFRRLGSLQQKFYRANKGTPSSSMVDVNEFPESDGNVMLDLQQSMPTPADFSDQLTQSQTSLTYSQHSHQSQQSQDTRFEQELSQSTASEDYYRQSQQSLETTGSHELPQQQQPHVFPDGGVMMNGRMYSPIMQHQPLHPPQTPPQPPRMDPSYASRAAALPAYRPSPSYDTVMRQRVNQPQQIQNNTQMYGQQQQGETISYSSQQGETISYTGQQGETISYTGQPGETISYTGQQGETISYTGQQGETMQFSGQPSEGLQYTGQQGDGMSFPHQHVTSEMSQYGPPENDYVNSTTIQNYSNSTMYANVFQEEKANYLQQYRPESNLIMQTTYSTPELNSQGQLPQYSTDNGLNEPLPFQYKPPPPYPRASSSSPDLAVQTSRANNIGDSPDLVSRKNLGMSALALQSNLDKSVENLADVVPKQGQNVVMDPTRLDTTTQIAIDQVELNEGSSPVDNDDASSDHSGATFHARDTDSEVEDGGGDRTLKREGSKSQIQIKYVAPSKAPPPSTSKEVVTRRESFRRMMIARTTGQLNPPALCGEEQAGASGAIGSNVKSENDVIPEQADIDLDALKLEKAKVDRNLSFQSKLERKTSIQSSLERNRLSQTKGQSTLERKSSSQSKGQSTLERKSSSQSKGQSTLERKASNQSKGQSTLERKSSNQSKLQSTLERKASNQSKVERTSSIQSHSSSVSGGSSVSMTERSSPGGDPDSFLSLSFVPPVGNYMREETVKKIKELTEREEEFNKDYLSDSDPEEEGIKRRIGPLKMAALNGLTLSRPMVLALMNDESRAPKDERRKLLETKLSENLVFKEFEEIPKKVPSMECQSAKLTENESRNRFRDVLPYDSTRVKISPRKDNPSGYINASHVKLPVDDRVWWYIATQAPMSNTAVDFWQMVWEQEVDVIAMLTAVVELGKRKCYEYWPQEIGPEHKIIFGQFEVTLMFCNDSLCYVTNRISVVHLPTKKERQLWHLQYTDWPDHGCPEDMYGFLGFLDEVESVQRLAESEEGSGKKLPILVHCSAGVGRTGVVILTQVMKWCLEHNHDIDLQKALGSIRQQRMYLVQTVGQYNFIHKTLIQYLKNTRLI</sequence>
<feature type="domain" description="FERM" evidence="11">
    <location>
        <begin position="21"/>
        <end position="308"/>
    </location>
</feature>
<dbReference type="SMART" id="SM01196">
    <property type="entry name" value="FERM_C"/>
    <property type="match status" value="1"/>
</dbReference>
<keyword evidence="7" id="KW-0206">Cytoskeleton</keyword>
<evidence type="ECO:0000256" key="2">
    <source>
        <dbReference type="ARBA" id="ARBA00009649"/>
    </source>
</evidence>
<name>A0A210PXK7_MIZYE</name>
<dbReference type="PROSITE" id="PS50056">
    <property type="entry name" value="TYR_PHOSPHATASE_2"/>
    <property type="match status" value="1"/>
</dbReference>
<dbReference type="Proteomes" id="UP000242188">
    <property type="component" value="Unassembled WGS sequence"/>
</dbReference>
<protein>
    <recommendedName>
        <fullName evidence="3">protein-tyrosine-phosphatase</fullName>
        <ecNumber evidence="3">3.1.3.48</ecNumber>
    </recommendedName>
</protein>
<dbReference type="SUPFAM" id="SSF54236">
    <property type="entry name" value="Ubiquitin-like"/>
    <property type="match status" value="1"/>
</dbReference>
<feature type="compositionally biased region" description="Basic and acidic residues" evidence="8">
    <location>
        <begin position="773"/>
        <end position="783"/>
    </location>
</feature>
<dbReference type="SMART" id="SM00404">
    <property type="entry name" value="PTPc_motif"/>
    <property type="match status" value="1"/>
</dbReference>
<evidence type="ECO:0000313" key="12">
    <source>
        <dbReference type="EMBL" id="OWF41202.1"/>
    </source>
</evidence>
<dbReference type="Gene3D" id="1.20.80.10">
    <property type="match status" value="1"/>
</dbReference>
<reference evidence="12 13" key="1">
    <citation type="journal article" date="2017" name="Nat. Ecol. Evol.">
        <title>Scallop genome provides insights into evolution of bilaterian karyotype and development.</title>
        <authorList>
            <person name="Wang S."/>
            <person name="Zhang J."/>
            <person name="Jiao W."/>
            <person name="Li J."/>
            <person name="Xun X."/>
            <person name="Sun Y."/>
            <person name="Guo X."/>
            <person name="Huan P."/>
            <person name="Dong B."/>
            <person name="Zhang L."/>
            <person name="Hu X."/>
            <person name="Sun X."/>
            <person name="Wang J."/>
            <person name="Zhao C."/>
            <person name="Wang Y."/>
            <person name="Wang D."/>
            <person name="Huang X."/>
            <person name="Wang R."/>
            <person name="Lv J."/>
            <person name="Li Y."/>
            <person name="Zhang Z."/>
            <person name="Liu B."/>
            <person name="Lu W."/>
            <person name="Hui Y."/>
            <person name="Liang J."/>
            <person name="Zhou Z."/>
            <person name="Hou R."/>
            <person name="Li X."/>
            <person name="Liu Y."/>
            <person name="Li H."/>
            <person name="Ning X."/>
            <person name="Lin Y."/>
            <person name="Zhao L."/>
            <person name="Xing Q."/>
            <person name="Dou J."/>
            <person name="Li Y."/>
            <person name="Mao J."/>
            <person name="Guo H."/>
            <person name="Dou H."/>
            <person name="Li T."/>
            <person name="Mu C."/>
            <person name="Jiang W."/>
            <person name="Fu Q."/>
            <person name="Fu X."/>
            <person name="Miao Y."/>
            <person name="Liu J."/>
            <person name="Yu Q."/>
            <person name="Li R."/>
            <person name="Liao H."/>
            <person name="Li X."/>
            <person name="Kong Y."/>
            <person name="Jiang Z."/>
            <person name="Chourrout D."/>
            <person name="Li R."/>
            <person name="Bao Z."/>
        </authorList>
    </citation>
    <scope>NUCLEOTIDE SEQUENCE [LARGE SCALE GENOMIC DNA]</scope>
    <source>
        <strain evidence="12 13">PY_sf001</strain>
    </source>
</reference>
<dbReference type="InterPro" id="IPR035963">
    <property type="entry name" value="FERM_2"/>
</dbReference>
<comment type="subcellular location">
    <subcellularLocation>
        <location evidence="1">Cytoplasm</location>
        <location evidence="1">Cytoskeleton</location>
    </subcellularLocation>
</comment>
<feature type="region of interest" description="Disordered" evidence="8">
    <location>
        <begin position="479"/>
        <end position="501"/>
    </location>
</feature>
<dbReference type="InterPro" id="IPR019748">
    <property type="entry name" value="FERM_central"/>
</dbReference>
<dbReference type="OrthoDB" id="5854685at2759"/>
<dbReference type="InterPro" id="IPR019749">
    <property type="entry name" value="Band_41_domain"/>
</dbReference>
<evidence type="ECO:0000256" key="5">
    <source>
        <dbReference type="ARBA" id="ARBA00022801"/>
    </source>
</evidence>
<dbReference type="CDD" id="cd17099">
    <property type="entry name" value="FERM_F1_PTPN14_like"/>
    <property type="match status" value="1"/>
</dbReference>
<evidence type="ECO:0000259" key="9">
    <source>
        <dbReference type="PROSITE" id="PS50055"/>
    </source>
</evidence>
<dbReference type="InterPro" id="IPR018979">
    <property type="entry name" value="FERM_N"/>
</dbReference>
<dbReference type="InterPro" id="IPR011993">
    <property type="entry name" value="PH-like_dom_sf"/>
</dbReference>
<dbReference type="InterPro" id="IPR003595">
    <property type="entry name" value="Tyr_Pase_cat"/>
</dbReference>
<feature type="compositionally biased region" description="Low complexity" evidence="8">
    <location>
        <begin position="975"/>
        <end position="991"/>
    </location>
</feature>
<feature type="domain" description="Tyrosine-protein phosphatase" evidence="9">
    <location>
        <begin position="1101"/>
        <end position="1370"/>
    </location>
</feature>
<feature type="compositionally biased region" description="Low complexity" evidence="8">
    <location>
        <begin position="479"/>
        <end position="491"/>
    </location>
</feature>
<feature type="compositionally biased region" description="Polar residues" evidence="8">
    <location>
        <begin position="628"/>
        <end position="643"/>
    </location>
</feature>
<feature type="compositionally biased region" description="Polar residues" evidence="8">
    <location>
        <begin position="373"/>
        <end position="405"/>
    </location>
</feature>
<feature type="region of interest" description="Disordered" evidence="8">
    <location>
        <begin position="740"/>
        <end position="807"/>
    </location>
</feature>
<dbReference type="SMART" id="SM00295">
    <property type="entry name" value="B41"/>
    <property type="match status" value="1"/>
</dbReference>
<dbReference type="GO" id="GO:0004725">
    <property type="term" value="F:protein tyrosine phosphatase activity"/>
    <property type="evidence" value="ECO:0007669"/>
    <property type="project" value="UniProtKB-EC"/>
</dbReference>
<evidence type="ECO:0000256" key="7">
    <source>
        <dbReference type="ARBA" id="ARBA00023212"/>
    </source>
</evidence>
<feature type="compositionally biased region" description="Polar residues" evidence="8">
    <location>
        <begin position="886"/>
        <end position="960"/>
    </location>
</feature>
<dbReference type="Pfam" id="PF09379">
    <property type="entry name" value="FERM_N"/>
    <property type="match status" value="1"/>
</dbReference>
<dbReference type="Pfam" id="PF00102">
    <property type="entry name" value="Y_phosphatase"/>
    <property type="match status" value="1"/>
</dbReference>
<dbReference type="PANTHER" id="PTHR45706">
    <property type="entry name" value="TYROSINE-PROTEIN PHOSPHATASE"/>
    <property type="match status" value="1"/>
</dbReference>
<dbReference type="SMART" id="SM00194">
    <property type="entry name" value="PTPc"/>
    <property type="match status" value="1"/>
</dbReference>
<keyword evidence="13" id="KW-1185">Reference proteome</keyword>
<comment type="similarity">
    <text evidence="2">Belongs to the protein-tyrosine phosphatase family. Non-receptor class subfamily.</text>
</comment>
<feature type="region of interest" description="Disordered" evidence="8">
    <location>
        <begin position="337"/>
        <end position="445"/>
    </location>
</feature>
<dbReference type="PROSITE" id="PS00383">
    <property type="entry name" value="TYR_PHOSPHATASE_1"/>
    <property type="match status" value="1"/>
</dbReference>
<dbReference type="SUPFAM" id="SSF47031">
    <property type="entry name" value="Second domain of FERM"/>
    <property type="match status" value="1"/>
</dbReference>
<evidence type="ECO:0000259" key="11">
    <source>
        <dbReference type="PROSITE" id="PS50057"/>
    </source>
</evidence>
<dbReference type="STRING" id="6573.A0A210PXK7"/>